<dbReference type="GO" id="GO:0005096">
    <property type="term" value="F:GTPase activator activity"/>
    <property type="evidence" value="ECO:0007669"/>
    <property type="project" value="InterPro"/>
</dbReference>
<sequence length="1129" mass="127676">MTAAENEEEFPVGLACALDGFVDADHVKETIRRLEKEEIKVDSTEFDGIYEKFKKVIDNYHEQPHLMDKELPGIMRQCIDILNSNPPNSDRFRGTCRLLCLITRTRGYKVVRNLFPHEVPDIEKVLGYMLAQDLDDSANWETQYIILLWLSILATVPFDLSRFDGSGDGQTVTERFLQICKTFVRSRLKCNVIAAYMTGCFLSRPDIHGRYMKPYLLWVEQELSAYRGPTEEFVRVAILLSACSIFKMSKREVLQEHSAIALDIALKGASSSQEFERKLALKLLQRIGLSQLSPNLAPWRYLMKKRVLLGRSTASSGDVQDDTCDELEVPETIEQIIDPLSSGLGDRVLIVRWSAAKGLARIASRLPKNFAVEVVNSVFEIFEEKDREARWQGGCMALAELGRRGVLLPVHLPKVVEILVQAFVYDELRGSYSVGSSVRDTACYLAWTLGRSYEPKIVEPFVDDLAGQLLCLACFDREVNVRRAASAAFQECVGRLGNFPNGIDLVRTADYVSVGKRTRAYLDVGVEVASYKEYTRLLIEHLVYRKVSHWDKAVRDVAAETLGRLASRHPAFFSDNVFKELLEYSTCMDLYMRLGSLLALGRIVLALSEQGSALSEEIVQSLVGLFDVYEEKRYFSSSMHNQILGNFAQMISCLAKSKFTPIQTEIIEKWWSVGQRCLESPESSMQIHGAECISALLEFCIPTDDHDRSRNLLEVCCQQLHCEREEARCGYARLMRYLDPQLVSRNDFLLFESLRRATQSQGNVFVESRREALISLQKIVCTILGMSPNAGQYLRDLLVCITSASEDFSLSETFFDVGLPNRLAAMTVFRDLMIHLNVVDRLSMIDRELVNDILKRITSQIADAQRASEEIAVSVLNDLLKTCPSELPHSEQLVAALAMDDKIDTLAFILTCDTYRLPLLTQLLISMGAKTEKEATKAQLATLKYLQGIQEDRAAMTDFVTTLSAVVELPLFSKNRFLFPPLVRGIGHLLNTGALANASSAELVPITDYVWRNIQRTKDVNRILSSIELLCEMLQFEETAKTSLKRLSILLGHRHFPQVRMQTARKLYETLLMYSAVVPEKNFEVILTLLSNSEWVNDSDSVFEEIRSARDLFCDLVDIPKPMITKGSK</sequence>
<organism evidence="6 7">
    <name type="scientific">Galendromus occidentalis</name>
    <name type="common">western predatory mite</name>
    <dbReference type="NCBI Taxonomy" id="34638"/>
    <lineage>
        <taxon>Eukaryota</taxon>
        <taxon>Metazoa</taxon>
        <taxon>Ecdysozoa</taxon>
        <taxon>Arthropoda</taxon>
        <taxon>Chelicerata</taxon>
        <taxon>Arachnida</taxon>
        <taxon>Acari</taxon>
        <taxon>Parasitiformes</taxon>
        <taxon>Mesostigmata</taxon>
        <taxon>Gamasina</taxon>
        <taxon>Phytoseioidea</taxon>
        <taxon>Phytoseiidae</taxon>
        <taxon>Typhlodrominae</taxon>
        <taxon>Galendromus</taxon>
    </lineage>
</organism>
<dbReference type="GO" id="GO:0016328">
    <property type="term" value="C:lateral plasma membrane"/>
    <property type="evidence" value="ECO:0007669"/>
    <property type="project" value="TreeGrafter"/>
</dbReference>
<dbReference type="GO" id="GO:0007021">
    <property type="term" value="P:tubulin complex assembly"/>
    <property type="evidence" value="ECO:0007669"/>
    <property type="project" value="InterPro"/>
</dbReference>
<dbReference type="InterPro" id="IPR022577">
    <property type="entry name" value="TBCD_C"/>
</dbReference>
<feature type="domain" description="Tubulin-folding cofactor D ARM repeats" evidence="5">
    <location>
        <begin position="277"/>
        <end position="503"/>
    </location>
</feature>
<dbReference type="InterPro" id="IPR016024">
    <property type="entry name" value="ARM-type_fold"/>
</dbReference>
<dbReference type="GO" id="GO:0007023">
    <property type="term" value="P:post-chaperonin tubulin folding pathway"/>
    <property type="evidence" value="ECO:0007669"/>
    <property type="project" value="InterPro"/>
</dbReference>
<protein>
    <recommendedName>
        <fullName evidence="2">Tubulin-specific chaperone D</fullName>
    </recommendedName>
</protein>
<evidence type="ECO:0000259" key="5">
    <source>
        <dbReference type="Pfam" id="PF25767"/>
    </source>
</evidence>
<feature type="domain" description="Tubulin-folding cofactor D C-terminal" evidence="4">
    <location>
        <begin position="871"/>
        <end position="1022"/>
    </location>
</feature>
<dbReference type="Pfam" id="PF23579">
    <property type="entry name" value="ARM_TBCD"/>
    <property type="match status" value="1"/>
</dbReference>
<evidence type="ECO:0000313" key="7">
    <source>
        <dbReference type="RefSeq" id="XP_003742853.3"/>
    </source>
</evidence>
<dbReference type="PANTHER" id="PTHR12658:SF0">
    <property type="entry name" value="TUBULIN-SPECIFIC CHAPERONE D"/>
    <property type="match status" value="1"/>
</dbReference>
<gene>
    <name evidence="7" type="primary">LOC100902214</name>
</gene>
<accession>A0AAJ6QSZ4</accession>
<dbReference type="PANTHER" id="PTHR12658">
    <property type="entry name" value="BETA-TUBULIN COFACTOR D"/>
    <property type="match status" value="1"/>
</dbReference>
<dbReference type="KEGG" id="goe:100902214"/>
<comment type="similarity">
    <text evidence="1">Belongs to the TBCD family.</text>
</comment>
<dbReference type="CTD" id="6904"/>
<dbReference type="RefSeq" id="XP_003742853.3">
    <property type="nucleotide sequence ID" value="XM_003742805.3"/>
</dbReference>
<reference evidence="7" key="1">
    <citation type="submission" date="2025-08" db="UniProtKB">
        <authorList>
            <consortium name="RefSeq"/>
        </authorList>
    </citation>
    <scope>IDENTIFICATION</scope>
</reference>
<evidence type="ECO:0000256" key="2">
    <source>
        <dbReference type="ARBA" id="ARBA00015003"/>
    </source>
</evidence>
<dbReference type="GO" id="GO:0034333">
    <property type="term" value="P:adherens junction assembly"/>
    <property type="evidence" value="ECO:0007669"/>
    <property type="project" value="TreeGrafter"/>
</dbReference>
<proteinExistence type="inferred from homology"/>
<evidence type="ECO:0000313" key="6">
    <source>
        <dbReference type="Proteomes" id="UP000694867"/>
    </source>
</evidence>
<dbReference type="Gene3D" id="1.25.10.10">
    <property type="entry name" value="Leucine-rich Repeat Variant"/>
    <property type="match status" value="2"/>
</dbReference>
<dbReference type="InterPro" id="IPR011989">
    <property type="entry name" value="ARM-like"/>
</dbReference>
<dbReference type="Proteomes" id="UP000694867">
    <property type="component" value="Unplaced"/>
</dbReference>
<evidence type="ECO:0000256" key="3">
    <source>
        <dbReference type="ARBA" id="ARBA00023186"/>
    </source>
</evidence>
<dbReference type="InterPro" id="IPR033162">
    <property type="entry name" value="TBCD"/>
</dbReference>
<dbReference type="SUPFAM" id="SSF48371">
    <property type="entry name" value="ARM repeat"/>
    <property type="match status" value="2"/>
</dbReference>
<evidence type="ECO:0000256" key="1">
    <source>
        <dbReference type="ARBA" id="ARBA00006853"/>
    </source>
</evidence>
<dbReference type="GO" id="GO:0048487">
    <property type="term" value="F:beta-tubulin binding"/>
    <property type="evidence" value="ECO:0007669"/>
    <property type="project" value="InterPro"/>
</dbReference>
<dbReference type="AlphaFoldDB" id="A0AAJ6QSZ4"/>
<keyword evidence="3" id="KW-0143">Chaperone</keyword>
<dbReference type="GO" id="GO:0070830">
    <property type="term" value="P:bicellular tight junction assembly"/>
    <property type="evidence" value="ECO:0007669"/>
    <property type="project" value="TreeGrafter"/>
</dbReference>
<name>A0AAJ6QSZ4_9ACAR</name>
<keyword evidence="6" id="KW-1185">Reference proteome</keyword>
<dbReference type="GeneID" id="100902214"/>
<dbReference type="Pfam" id="PF25767">
    <property type="entry name" value="ARM_TBCD_2nd"/>
    <property type="match status" value="1"/>
</dbReference>
<dbReference type="Pfam" id="PF12612">
    <property type="entry name" value="TFCD_C"/>
    <property type="match status" value="1"/>
</dbReference>
<dbReference type="GO" id="GO:0000226">
    <property type="term" value="P:microtubule cytoskeleton organization"/>
    <property type="evidence" value="ECO:0007669"/>
    <property type="project" value="TreeGrafter"/>
</dbReference>
<evidence type="ECO:0000259" key="4">
    <source>
        <dbReference type="Pfam" id="PF12612"/>
    </source>
</evidence>
<dbReference type="InterPro" id="IPR058033">
    <property type="entry name" value="ARM_TBCD_2nd"/>
</dbReference>